<dbReference type="RefSeq" id="WP_214297964.1">
    <property type="nucleotide sequence ID" value="NZ_JAHDYS010000006.1"/>
</dbReference>
<evidence type="ECO:0000313" key="1">
    <source>
        <dbReference type="EMBL" id="MBT1071804.1"/>
    </source>
</evidence>
<evidence type="ECO:0000313" key="2">
    <source>
        <dbReference type="Proteomes" id="UP000784128"/>
    </source>
</evidence>
<keyword evidence="2" id="KW-1185">Reference proteome</keyword>
<gene>
    <name evidence="1" type="ORF">KJB30_08425</name>
</gene>
<dbReference type="SUPFAM" id="SSF52540">
    <property type="entry name" value="P-loop containing nucleoside triphosphate hydrolases"/>
    <property type="match status" value="1"/>
</dbReference>
<dbReference type="PANTHER" id="PTHR43883">
    <property type="entry name" value="SLR0207 PROTEIN"/>
    <property type="match status" value="1"/>
</dbReference>
<dbReference type="Pfam" id="PF13671">
    <property type="entry name" value="AAA_33"/>
    <property type="match status" value="1"/>
</dbReference>
<proteinExistence type="predicted"/>
<sequence>MIRSILKSLLKSEAYPEPTNKVELVQTHVSWIFLTETHAYKIKKPVDFGFLNFSTIDRRRFYCNEEVKYNRRLCPDIYEGVVELRKTPDGAAFYGEGPVLDYAVKMKRLPAARMLDQLVIKKEITSDEMKEVARLIAEFHRNAPTSSTIAEYGSLDRIMFNWQENFEQAMPFENTTLPAVEREYIRTWVNNFVTENAAHLNERVQNGFIRECDGDIHLENICLHNDKVCIFDCIEFNERFRCCDTAADVAFLLMDLDFHGRHDLAETVVNTYMEISDDRGILLLIDFYKIYRAFVRGKVESFILNDPSIDQVDRKKVLARAIGYFRLARGYIQRRKLQQTLFITCGLMGSGKSTLAAQLSLELGLPLISSDIVRKKLAGLDPETPVPVSYGEGIYSHEKNKDTYKELIKLAEAELAAGRSVIIDAAFIRKQNRTQCLSCASQYAAAFVILHLSCNDTENRRRLAERSTESRSVSDGRFELLALQQQEFEPPEEQEGMLISLPAASPSYLTSIIYERIG</sequence>
<organism evidence="1 2">
    <name type="scientific">Pelotalea chapellei</name>
    <dbReference type="NCBI Taxonomy" id="44671"/>
    <lineage>
        <taxon>Bacteria</taxon>
        <taxon>Pseudomonadati</taxon>
        <taxon>Thermodesulfobacteriota</taxon>
        <taxon>Desulfuromonadia</taxon>
        <taxon>Geobacterales</taxon>
        <taxon>Geobacteraceae</taxon>
        <taxon>Pelotalea</taxon>
    </lineage>
</organism>
<dbReference type="Gene3D" id="3.90.1200.10">
    <property type="match status" value="1"/>
</dbReference>
<dbReference type="EMBL" id="JAHDYS010000006">
    <property type="protein sequence ID" value="MBT1071804.1"/>
    <property type="molecule type" value="Genomic_DNA"/>
</dbReference>
<name>A0ABS5U801_9BACT</name>
<dbReference type="Proteomes" id="UP000784128">
    <property type="component" value="Unassembled WGS sequence"/>
</dbReference>
<accession>A0ABS5U801</accession>
<dbReference type="Gene3D" id="3.40.50.300">
    <property type="entry name" value="P-loop containing nucleotide triphosphate hydrolases"/>
    <property type="match status" value="1"/>
</dbReference>
<protein>
    <submittedName>
        <fullName evidence="1">AAA family ATPase</fullName>
    </submittedName>
</protein>
<dbReference type="PANTHER" id="PTHR43883:SF1">
    <property type="entry name" value="GLUCONOKINASE"/>
    <property type="match status" value="1"/>
</dbReference>
<dbReference type="InterPro" id="IPR027417">
    <property type="entry name" value="P-loop_NTPase"/>
</dbReference>
<dbReference type="SUPFAM" id="SSF56112">
    <property type="entry name" value="Protein kinase-like (PK-like)"/>
    <property type="match status" value="1"/>
</dbReference>
<dbReference type="InterPro" id="IPR052732">
    <property type="entry name" value="Cell-binding_unc_protein"/>
</dbReference>
<comment type="caution">
    <text evidence="1">The sequence shown here is derived from an EMBL/GenBank/DDBJ whole genome shotgun (WGS) entry which is preliminary data.</text>
</comment>
<reference evidence="1 2" key="1">
    <citation type="submission" date="2021-05" db="EMBL/GenBank/DDBJ databases">
        <title>The draft genome of Geobacter chapellei DSM 13688.</title>
        <authorList>
            <person name="Xu Z."/>
            <person name="Masuda Y."/>
            <person name="Itoh H."/>
            <person name="Senoo K."/>
        </authorList>
    </citation>
    <scope>NUCLEOTIDE SEQUENCE [LARGE SCALE GENOMIC DNA]</scope>
    <source>
        <strain evidence="1 2">DSM 13688</strain>
    </source>
</reference>
<dbReference type="InterPro" id="IPR011009">
    <property type="entry name" value="Kinase-like_dom_sf"/>
</dbReference>